<dbReference type="GO" id="GO:0006914">
    <property type="term" value="P:autophagy"/>
    <property type="evidence" value="ECO:0007669"/>
    <property type="project" value="UniProtKB-ARBA"/>
</dbReference>
<accession>A0A4Y7M0N9</accession>
<dbReference type="GO" id="GO:0030154">
    <property type="term" value="P:cell differentiation"/>
    <property type="evidence" value="ECO:0007669"/>
    <property type="project" value="TreeGrafter"/>
</dbReference>
<comment type="subcellular location">
    <subcellularLocation>
        <location evidence="1 6">Nucleus</location>
    </subcellularLocation>
</comment>
<dbReference type="EMBL" id="LR003644">
    <property type="protein sequence ID" value="SVE73263.1"/>
    <property type="molecule type" value="mRNA"/>
</dbReference>
<name>A0A4Y7M0N9_9CRUS</name>
<dbReference type="SMART" id="SM00413">
    <property type="entry name" value="ETS"/>
    <property type="match status" value="1"/>
</dbReference>
<sequence>MEEEDKKRWEQQQQQHHQQQQQLYVNGAAMLHPRGPTLAPQQLHLHPAIPGSPANAHHHQFHHHHSAGPSSAMAALLSGGGPSVPTSVIQAPSTASPISSGGGSPSGGEDNYFSELYNLGGGVGVGGGYSGQSGLESPHRRKKMKKQRNPDGPDGCPSGKRKNREAGSTTYLWEFLLKLLQDKDCCPRYIKWTNREKGVFKLVDSKAVSRLWGLHKNKPDMNYETMGRALRYYYQRGILAKVDGQRLVYQFVDVPKDIVEIDCTGA</sequence>
<evidence type="ECO:0000256" key="5">
    <source>
        <dbReference type="ARBA" id="ARBA00023242"/>
    </source>
</evidence>
<dbReference type="InterPro" id="IPR036390">
    <property type="entry name" value="WH_DNA-bd_sf"/>
</dbReference>
<dbReference type="PROSITE" id="PS00346">
    <property type="entry name" value="ETS_DOMAIN_2"/>
    <property type="match status" value="1"/>
</dbReference>
<evidence type="ECO:0000259" key="8">
    <source>
        <dbReference type="PROSITE" id="PS50061"/>
    </source>
</evidence>
<dbReference type="InterPro" id="IPR036388">
    <property type="entry name" value="WH-like_DNA-bd_sf"/>
</dbReference>
<dbReference type="AlphaFoldDB" id="A0A4Y7M0N9"/>
<organism evidence="9">
    <name type="scientific">Ceriodaphnia reticulata</name>
    <dbReference type="NCBI Taxonomy" id="302197"/>
    <lineage>
        <taxon>Eukaryota</taxon>
        <taxon>Metazoa</taxon>
        <taxon>Ecdysozoa</taxon>
        <taxon>Arthropoda</taxon>
        <taxon>Crustacea</taxon>
        <taxon>Branchiopoda</taxon>
        <taxon>Diplostraca</taxon>
        <taxon>Cladocera</taxon>
        <taxon>Anomopoda</taxon>
        <taxon>Daphniidae</taxon>
        <taxon>Ceriodaphnia</taxon>
    </lineage>
</organism>
<dbReference type="PANTHER" id="PTHR11849:SF191">
    <property type="entry name" value="ECDYSONE-INDUCED PROTEIN 74EF ISOFORM B"/>
    <property type="match status" value="1"/>
</dbReference>
<feature type="region of interest" description="Disordered" evidence="7">
    <location>
        <begin position="1"/>
        <end position="113"/>
    </location>
</feature>
<dbReference type="InterPro" id="IPR046328">
    <property type="entry name" value="ETS_fam"/>
</dbReference>
<dbReference type="FunFam" id="1.10.10.10:FF:000411">
    <property type="entry name" value="Ecdysone-induced protein 74EF isoform A"/>
    <property type="match status" value="1"/>
</dbReference>
<feature type="compositionally biased region" description="Polar residues" evidence="7">
    <location>
        <begin position="84"/>
        <end position="95"/>
    </location>
</feature>
<dbReference type="PRINTS" id="PR00454">
    <property type="entry name" value="ETSDOMAIN"/>
</dbReference>
<evidence type="ECO:0000256" key="7">
    <source>
        <dbReference type="SAM" id="MobiDB-lite"/>
    </source>
</evidence>
<evidence type="ECO:0000256" key="3">
    <source>
        <dbReference type="ARBA" id="ARBA00022473"/>
    </source>
</evidence>
<dbReference type="PANTHER" id="PTHR11849">
    <property type="entry name" value="ETS"/>
    <property type="match status" value="1"/>
</dbReference>
<dbReference type="SUPFAM" id="SSF46785">
    <property type="entry name" value="Winged helix' DNA-binding domain"/>
    <property type="match status" value="1"/>
</dbReference>
<feature type="compositionally biased region" description="Basic residues" evidence="7">
    <location>
        <begin position="56"/>
        <end position="66"/>
    </location>
</feature>
<dbReference type="Gene3D" id="1.10.10.10">
    <property type="entry name" value="Winged helix-like DNA-binding domain superfamily/Winged helix DNA-binding domain"/>
    <property type="match status" value="1"/>
</dbReference>
<evidence type="ECO:0000256" key="6">
    <source>
        <dbReference type="RuleBase" id="RU004019"/>
    </source>
</evidence>
<evidence type="ECO:0000256" key="1">
    <source>
        <dbReference type="ARBA" id="ARBA00004123"/>
    </source>
</evidence>
<feature type="region of interest" description="Disordered" evidence="7">
    <location>
        <begin position="128"/>
        <end position="164"/>
    </location>
</feature>
<dbReference type="PROSITE" id="PS50061">
    <property type="entry name" value="ETS_DOMAIN_3"/>
    <property type="match status" value="1"/>
</dbReference>
<dbReference type="InterPro" id="IPR000418">
    <property type="entry name" value="Ets_dom"/>
</dbReference>
<keyword evidence="4 6" id="KW-0238">DNA-binding</keyword>
<comment type="similarity">
    <text evidence="2 6">Belongs to the ETS family.</text>
</comment>
<feature type="compositionally biased region" description="Low complexity" evidence="7">
    <location>
        <begin position="11"/>
        <end position="22"/>
    </location>
</feature>
<dbReference type="GO" id="GO:0040034">
    <property type="term" value="P:regulation of development, heterochronic"/>
    <property type="evidence" value="ECO:0007669"/>
    <property type="project" value="UniProtKB-ARBA"/>
</dbReference>
<keyword evidence="3" id="KW-0217">Developmental protein</keyword>
<gene>
    <name evidence="9" type="primary">EOG090X0GEX</name>
</gene>
<dbReference type="Pfam" id="PF00178">
    <property type="entry name" value="Ets"/>
    <property type="match status" value="1"/>
</dbReference>
<evidence type="ECO:0000313" key="9">
    <source>
        <dbReference type="EMBL" id="SVE73263.1"/>
    </source>
</evidence>
<dbReference type="GO" id="GO:0043565">
    <property type="term" value="F:sequence-specific DNA binding"/>
    <property type="evidence" value="ECO:0007669"/>
    <property type="project" value="InterPro"/>
</dbReference>
<feature type="compositionally biased region" description="Basic and acidic residues" evidence="7">
    <location>
        <begin position="1"/>
        <end position="10"/>
    </location>
</feature>
<protein>
    <submittedName>
        <fullName evidence="9">EOG090X0GEX</fullName>
    </submittedName>
</protein>
<dbReference type="GO" id="GO:0000981">
    <property type="term" value="F:DNA-binding transcription factor activity, RNA polymerase II-specific"/>
    <property type="evidence" value="ECO:0007669"/>
    <property type="project" value="TreeGrafter"/>
</dbReference>
<dbReference type="GO" id="GO:0005634">
    <property type="term" value="C:nucleus"/>
    <property type="evidence" value="ECO:0007669"/>
    <property type="project" value="UniProtKB-SubCell"/>
</dbReference>
<proteinExistence type="evidence at transcript level"/>
<keyword evidence="5 6" id="KW-0539">Nucleus</keyword>
<reference evidence="9" key="1">
    <citation type="submission" date="2018-08" db="EMBL/GenBank/DDBJ databases">
        <authorList>
            <person name="Cornetti L."/>
        </authorList>
    </citation>
    <scope>NUCLEOTIDE SEQUENCE</scope>
    <source>
        <strain evidence="9">OM-SAIQ-clone2</strain>
    </source>
</reference>
<dbReference type="PROSITE" id="PS00345">
    <property type="entry name" value="ETS_DOMAIN_1"/>
    <property type="match status" value="1"/>
</dbReference>
<evidence type="ECO:0000256" key="4">
    <source>
        <dbReference type="ARBA" id="ARBA00023125"/>
    </source>
</evidence>
<evidence type="ECO:0000256" key="2">
    <source>
        <dbReference type="ARBA" id="ARBA00005562"/>
    </source>
</evidence>
<feature type="domain" description="ETS" evidence="8">
    <location>
        <begin position="170"/>
        <end position="252"/>
    </location>
</feature>